<sequence length="241" mass="27204">SLATFKFNGEERTYWHFIPAEMLKGGSRKGLQIKQMNSKQQMLTHALLKTVLSESGHAKVKNIMFLEDILFALEGKNRRFVRDSEAYHILIFGKPGNKDTWGWRFEGHHVSLNYTIVNGKVSVVPSFWASNPAVADFGPGRKLIALEVEEFVARELRISLSAEQVKNAVIADQAPRDILTSALPEVKILENTGITYGDLNKGQQAQLTKLIQEYINRHRAVVAKEDWAKIEKGGLNKVRFS</sequence>
<dbReference type="AlphaFoldDB" id="A0A383CEQ3"/>
<dbReference type="PANTHER" id="PTHR37489">
    <property type="entry name" value="DUF3500 DOMAIN-CONTAINING PROTEIN"/>
    <property type="match status" value="1"/>
</dbReference>
<reference evidence="1" key="1">
    <citation type="submission" date="2018-05" db="EMBL/GenBank/DDBJ databases">
        <authorList>
            <person name="Lanie J.A."/>
            <person name="Ng W.-L."/>
            <person name="Kazmierczak K.M."/>
            <person name="Andrzejewski T.M."/>
            <person name="Davidsen T.M."/>
            <person name="Wayne K.J."/>
            <person name="Tettelin H."/>
            <person name="Glass J.I."/>
            <person name="Rusch D."/>
            <person name="Podicherti R."/>
            <person name="Tsui H.-C.T."/>
            <person name="Winkler M.E."/>
        </authorList>
    </citation>
    <scope>NUCLEOTIDE SEQUENCE</scope>
</reference>
<name>A0A383CEQ3_9ZZZZ</name>
<feature type="non-terminal residue" evidence="1">
    <location>
        <position position="1"/>
    </location>
</feature>
<dbReference type="EMBL" id="UINC01208244">
    <property type="protein sequence ID" value="SVE30692.1"/>
    <property type="molecule type" value="Genomic_DNA"/>
</dbReference>
<evidence type="ECO:0008006" key="2">
    <source>
        <dbReference type="Google" id="ProtNLM"/>
    </source>
</evidence>
<feature type="non-terminal residue" evidence="1">
    <location>
        <position position="241"/>
    </location>
</feature>
<dbReference type="InterPro" id="IPR021889">
    <property type="entry name" value="DUF3500"/>
</dbReference>
<organism evidence="1">
    <name type="scientific">marine metagenome</name>
    <dbReference type="NCBI Taxonomy" id="408172"/>
    <lineage>
        <taxon>unclassified sequences</taxon>
        <taxon>metagenomes</taxon>
        <taxon>ecological metagenomes</taxon>
    </lineage>
</organism>
<evidence type="ECO:0000313" key="1">
    <source>
        <dbReference type="EMBL" id="SVE30692.1"/>
    </source>
</evidence>
<accession>A0A383CEQ3</accession>
<protein>
    <recommendedName>
        <fullName evidence="2">DUF3500 domain-containing protein</fullName>
    </recommendedName>
</protein>
<dbReference type="Pfam" id="PF12006">
    <property type="entry name" value="DUF3500"/>
    <property type="match status" value="1"/>
</dbReference>
<proteinExistence type="predicted"/>
<gene>
    <name evidence="1" type="ORF">METZ01_LOCUS483546</name>
</gene>
<dbReference type="PANTHER" id="PTHR37489:SF1">
    <property type="entry name" value="DUF3500 DOMAIN-CONTAINING PROTEIN"/>
    <property type="match status" value="1"/>
</dbReference>